<proteinExistence type="predicted"/>
<dbReference type="OrthoDB" id="2447803at2759"/>
<dbReference type="STRING" id="5627.A0A1C7M7C3"/>
<evidence type="ECO:0000313" key="2">
    <source>
        <dbReference type="Proteomes" id="UP000092993"/>
    </source>
</evidence>
<name>A0A1C7M7C3_GRIFR</name>
<dbReference type="EMBL" id="LUGG01000007">
    <property type="protein sequence ID" value="OBZ72752.1"/>
    <property type="molecule type" value="Genomic_DNA"/>
</dbReference>
<dbReference type="AlphaFoldDB" id="A0A1C7M7C3"/>
<comment type="caution">
    <text evidence="1">The sequence shown here is derived from an EMBL/GenBank/DDBJ whole genome shotgun (WGS) entry which is preliminary data.</text>
</comment>
<evidence type="ECO:0000313" key="1">
    <source>
        <dbReference type="EMBL" id="OBZ72752.1"/>
    </source>
</evidence>
<sequence>MWDLPLVISYDEIEELASRWPSLEVLMLNCDPMPALEEPPIDLRALIPFARHCPNLRQLGLYLSGSAANLDEYSKELTEKGPLVPFRHLDILSVGLSTISEPGPVALFLSQLCPLGCEMNAGLSWPDGFEGVVAVTDEDLALLTDIHRRASEWYTGWTEVQAVLPLLTRLRMQERGRRKALETSEVVDLRTRCRVLEERERFGVVDDGSHRQSGRKWWKRLNLRSRIRLDLLDFILVLADVFNTSLSPEVLSQLL</sequence>
<reference evidence="1 2" key="1">
    <citation type="submission" date="2016-03" db="EMBL/GenBank/DDBJ databases">
        <title>Whole genome sequencing of Grifola frondosa 9006-11.</title>
        <authorList>
            <person name="Min B."/>
            <person name="Park H."/>
            <person name="Kim J.-G."/>
            <person name="Cho H."/>
            <person name="Oh Y.-L."/>
            <person name="Kong W.-S."/>
            <person name="Choi I.-G."/>
        </authorList>
    </citation>
    <scope>NUCLEOTIDE SEQUENCE [LARGE SCALE GENOMIC DNA]</scope>
    <source>
        <strain evidence="1 2">9006-11</strain>
    </source>
</reference>
<evidence type="ECO:0008006" key="3">
    <source>
        <dbReference type="Google" id="ProtNLM"/>
    </source>
</evidence>
<organism evidence="1 2">
    <name type="scientific">Grifola frondosa</name>
    <name type="common">Maitake</name>
    <name type="synonym">Polyporus frondosus</name>
    <dbReference type="NCBI Taxonomy" id="5627"/>
    <lineage>
        <taxon>Eukaryota</taxon>
        <taxon>Fungi</taxon>
        <taxon>Dikarya</taxon>
        <taxon>Basidiomycota</taxon>
        <taxon>Agaricomycotina</taxon>
        <taxon>Agaricomycetes</taxon>
        <taxon>Polyporales</taxon>
        <taxon>Grifolaceae</taxon>
        <taxon>Grifola</taxon>
    </lineage>
</organism>
<dbReference type="Proteomes" id="UP000092993">
    <property type="component" value="Unassembled WGS sequence"/>
</dbReference>
<gene>
    <name evidence="1" type="ORF">A0H81_06680</name>
</gene>
<keyword evidence="2" id="KW-1185">Reference proteome</keyword>
<accession>A0A1C7M7C3</accession>
<protein>
    <recommendedName>
        <fullName evidence="3">F-box domain-containing protein</fullName>
    </recommendedName>
</protein>